<feature type="region of interest" description="Disordered" evidence="1">
    <location>
        <begin position="77"/>
        <end position="132"/>
    </location>
</feature>
<dbReference type="GO" id="GO:0005654">
    <property type="term" value="C:nucleoplasm"/>
    <property type="evidence" value="ECO:0000318"/>
    <property type="project" value="GO_Central"/>
</dbReference>
<evidence type="ECO:0000313" key="4">
    <source>
        <dbReference type="Proteomes" id="UP000001542"/>
    </source>
</evidence>
<dbReference type="VEuPathDB" id="TrichDB:TVAGG3_0503740"/>
<dbReference type="EMBL" id="DS113526">
    <property type="protein sequence ID" value="EAY02724.1"/>
    <property type="molecule type" value="Genomic_DNA"/>
</dbReference>
<protein>
    <recommendedName>
        <fullName evidence="2">Ubiquitin-like domain-containing protein</fullName>
    </recommendedName>
</protein>
<gene>
    <name evidence="3" type="ORF">TVAG_465840</name>
</gene>
<dbReference type="Proteomes" id="UP000001542">
    <property type="component" value="Unassembled WGS sequence"/>
</dbReference>
<dbReference type="InParanoid" id="A2EX65"/>
<accession>A2EX65</accession>
<dbReference type="SUPFAM" id="SSF54236">
    <property type="entry name" value="Ubiquitin-like"/>
    <property type="match status" value="1"/>
</dbReference>
<dbReference type="VEuPathDB" id="TrichDB:TVAG_465840"/>
<dbReference type="KEGG" id="tva:4760564"/>
<evidence type="ECO:0000313" key="3">
    <source>
        <dbReference type="EMBL" id="EAY02724.1"/>
    </source>
</evidence>
<dbReference type="GO" id="GO:0043161">
    <property type="term" value="P:proteasome-mediated ubiquitin-dependent protein catabolic process"/>
    <property type="evidence" value="ECO:0000318"/>
    <property type="project" value="GO_Central"/>
</dbReference>
<dbReference type="AlphaFoldDB" id="A2EX65"/>
<sequence length="271" mass="30364">MKFLFTLQQNVKEVDVDPTLSHDALKDVLVKQYGYKDGTYKFIFKGKVIGNTTAPLQGIPEGSKIFLYIKASESAPAESKPAEAKPAPQPQPVQAPPRPAPLPAQPAPQPVPRPSPIPPQFQQNQPRPQPANDLQQLEESVIKPLHLREIYDPANEITNNMELTCEVSEILRRNPLATSVFLKQEQLSQPVYLANSAHVVFNIASMLGVPLHDLTMPESDFDAELEQLSRQQKEKYDALVKDFEQQKEKVLESLINNDFDSVKARAELESH</sequence>
<reference evidence="3" key="2">
    <citation type="journal article" date="2007" name="Science">
        <title>Draft genome sequence of the sexually transmitted pathogen Trichomonas vaginalis.</title>
        <authorList>
            <person name="Carlton J.M."/>
            <person name="Hirt R.P."/>
            <person name="Silva J.C."/>
            <person name="Delcher A.L."/>
            <person name="Schatz M."/>
            <person name="Zhao Q."/>
            <person name="Wortman J.R."/>
            <person name="Bidwell S.L."/>
            <person name="Alsmark U.C.M."/>
            <person name="Besteiro S."/>
            <person name="Sicheritz-Ponten T."/>
            <person name="Noel C.J."/>
            <person name="Dacks J.B."/>
            <person name="Foster P.G."/>
            <person name="Simillion C."/>
            <person name="Van de Peer Y."/>
            <person name="Miranda-Saavedra D."/>
            <person name="Barton G.J."/>
            <person name="Westrop G.D."/>
            <person name="Mueller S."/>
            <person name="Dessi D."/>
            <person name="Fiori P.L."/>
            <person name="Ren Q."/>
            <person name="Paulsen I."/>
            <person name="Zhang H."/>
            <person name="Bastida-Corcuera F.D."/>
            <person name="Simoes-Barbosa A."/>
            <person name="Brown M.T."/>
            <person name="Hayes R.D."/>
            <person name="Mukherjee M."/>
            <person name="Okumura C.Y."/>
            <person name="Schneider R."/>
            <person name="Smith A.J."/>
            <person name="Vanacova S."/>
            <person name="Villalvazo M."/>
            <person name="Haas B.J."/>
            <person name="Pertea M."/>
            <person name="Feldblyum T.V."/>
            <person name="Utterback T.R."/>
            <person name="Shu C.L."/>
            <person name="Osoegawa K."/>
            <person name="de Jong P.J."/>
            <person name="Hrdy I."/>
            <person name="Horvathova L."/>
            <person name="Zubacova Z."/>
            <person name="Dolezal P."/>
            <person name="Malik S.B."/>
            <person name="Logsdon J.M. Jr."/>
            <person name="Henze K."/>
            <person name="Gupta A."/>
            <person name="Wang C.C."/>
            <person name="Dunne R.L."/>
            <person name="Upcroft J.A."/>
            <person name="Upcroft P."/>
            <person name="White O."/>
            <person name="Salzberg S.L."/>
            <person name="Tang P."/>
            <person name="Chiu C.-H."/>
            <person name="Lee Y.-S."/>
            <person name="Embley T.M."/>
            <person name="Coombs G.H."/>
            <person name="Mottram J.C."/>
            <person name="Tachezy J."/>
            <person name="Fraser-Liggett C.M."/>
            <person name="Johnson P.J."/>
        </authorList>
    </citation>
    <scope>NUCLEOTIDE SEQUENCE [LARGE SCALE GENOMIC DNA]</scope>
    <source>
        <strain evidence="3">G3</strain>
    </source>
</reference>
<dbReference type="RefSeq" id="XP_001314947.1">
    <property type="nucleotide sequence ID" value="XM_001314912.1"/>
</dbReference>
<proteinExistence type="predicted"/>
<feature type="compositionally biased region" description="Pro residues" evidence="1">
    <location>
        <begin position="87"/>
        <end position="119"/>
    </location>
</feature>
<evidence type="ECO:0000259" key="2">
    <source>
        <dbReference type="PROSITE" id="PS50053"/>
    </source>
</evidence>
<dbReference type="InterPro" id="IPR000626">
    <property type="entry name" value="Ubiquitin-like_dom"/>
</dbReference>
<keyword evidence="4" id="KW-1185">Reference proteome</keyword>
<organism evidence="3 4">
    <name type="scientific">Trichomonas vaginalis (strain ATCC PRA-98 / G3)</name>
    <dbReference type="NCBI Taxonomy" id="412133"/>
    <lineage>
        <taxon>Eukaryota</taxon>
        <taxon>Metamonada</taxon>
        <taxon>Parabasalia</taxon>
        <taxon>Trichomonadida</taxon>
        <taxon>Trichomonadidae</taxon>
        <taxon>Trichomonas</taxon>
    </lineage>
</organism>
<dbReference type="PROSITE" id="PS50053">
    <property type="entry name" value="UBIQUITIN_2"/>
    <property type="match status" value="1"/>
</dbReference>
<dbReference type="GO" id="GO:0005829">
    <property type="term" value="C:cytosol"/>
    <property type="evidence" value="ECO:0000318"/>
    <property type="project" value="GO_Central"/>
</dbReference>
<dbReference type="GO" id="GO:0031593">
    <property type="term" value="F:polyubiquitin modification-dependent protein binding"/>
    <property type="evidence" value="ECO:0000318"/>
    <property type="project" value="GO_Central"/>
</dbReference>
<reference evidence="3" key="1">
    <citation type="submission" date="2006-10" db="EMBL/GenBank/DDBJ databases">
        <authorList>
            <person name="Amadeo P."/>
            <person name="Zhao Q."/>
            <person name="Wortman J."/>
            <person name="Fraser-Liggett C."/>
            <person name="Carlton J."/>
        </authorList>
    </citation>
    <scope>NUCLEOTIDE SEQUENCE</scope>
    <source>
        <strain evidence="3">G3</strain>
    </source>
</reference>
<dbReference type="GO" id="GO:0070628">
    <property type="term" value="F:proteasome binding"/>
    <property type="evidence" value="ECO:0000318"/>
    <property type="project" value="GO_Central"/>
</dbReference>
<name>A2EX65_TRIV3</name>
<dbReference type="SMR" id="A2EX65"/>
<evidence type="ECO:0000256" key="1">
    <source>
        <dbReference type="SAM" id="MobiDB-lite"/>
    </source>
</evidence>
<dbReference type="InterPro" id="IPR029071">
    <property type="entry name" value="Ubiquitin-like_domsf"/>
</dbReference>
<dbReference type="GO" id="GO:0043130">
    <property type="term" value="F:ubiquitin binding"/>
    <property type="evidence" value="ECO:0000318"/>
    <property type="project" value="GO_Central"/>
</dbReference>
<feature type="domain" description="Ubiquitin-like" evidence="2">
    <location>
        <begin position="3"/>
        <end position="74"/>
    </location>
</feature>